<dbReference type="Pfam" id="PF00528">
    <property type="entry name" value="BPD_transp_1"/>
    <property type="match status" value="1"/>
</dbReference>
<protein>
    <submittedName>
        <fullName evidence="9">Sugar ABC transporter permease</fullName>
    </submittedName>
</protein>
<dbReference type="STRING" id="1033734.GCA_000285535_00920"/>
<feature type="transmembrane region" description="Helical" evidence="7">
    <location>
        <begin position="69"/>
        <end position="90"/>
    </location>
</feature>
<dbReference type="InterPro" id="IPR000515">
    <property type="entry name" value="MetI-like"/>
</dbReference>
<dbReference type="PROSITE" id="PS50928">
    <property type="entry name" value="ABC_TM1"/>
    <property type="match status" value="1"/>
</dbReference>
<gene>
    <name evidence="9" type="ORF">E1I69_13720</name>
</gene>
<keyword evidence="2 7" id="KW-0813">Transport</keyword>
<evidence type="ECO:0000256" key="5">
    <source>
        <dbReference type="ARBA" id="ARBA00022989"/>
    </source>
</evidence>
<keyword evidence="5 7" id="KW-1133">Transmembrane helix</keyword>
<evidence type="ECO:0000256" key="1">
    <source>
        <dbReference type="ARBA" id="ARBA00004651"/>
    </source>
</evidence>
<evidence type="ECO:0000256" key="7">
    <source>
        <dbReference type="RuleBase" id="RU363032"/>
    </source>
</evidence>
<keyword evidence="3" id="KW-1003">Cell membrane</keyword>
<dbReference type="SUPFAM" id="SSF161098">
    <property type="entry name" value="MetI-like"/>
    <property type="match status" value="1"/>
</dbReference>
<feature type="transmembrane region" description="Helical" evidence="7">
    <location>
        <begin position="256"/>
        <end position="275"/>
    </location>
</feature>
<comment type="subcellular location">
    <subcellularLocation>
        <location evidence="1 7">Cell membrane</location>
        <topology evidence="1 7">Multi-pass membrane protein</topology>
    </subcellularLocation>
</comment>
<dbReference type="GO" id="GO:0005886">
    <property type="term" value="C:plasma membrane"/>
    <property type="evidence" value="ECO:0007669"/>
    <property type="project" value="UniProtKB-SubCell"/>
</dbReference>
<dbReference type="Proteomes" id="UP000306477">
    <property type="component" value="Unassembled WGS sequence"/>
</dbReference>
<dbReference type="PANTHER" id="PTHR30193">
    <property type="entry name" value="ABC TRANSPORTER PERMEASE PROTEIN"/>
    <property type="match status" value="1"/>
</dbReference>
<feature type="domain" description="ABC transmembrane type-1" evidence="8">
    <location>
        <begin position="65"/>
        <end position="276"/>
    </location>
</feature>
<reference evidence="9 10" key="1">
    <citation type="journal article" date="2019" name="Indoor Air">
        <title>Impacts of indoor surface finishes on bacterial viability.</title>
        <authorList>
            <person name="Hu J."/>
            <person name="Maamar S.B."/>
            <person name="Glawe A.J."/>
            <person name="Gottel N."/>
            <person name="Gilbert J.A."/>
            <person name="Hartmann E.M."/>
        </authorList>
    </citation>
    <scope>NUCLEOTIDE SEQUENCE [LARGE SCALE GENOMIC DNA]</scope>
    <source>
        <strain evidence="9 10">AF060A6</strain>
    </source>
</reference>
<dbReference type="Gene3D" id="1.10.3720.10">
    <property type="entry name" value="MetI-like"/>
    <property type="match status" value="1"/>
</dbReference>
<keyword evidence="6 7" id="KW-0472">Membrane</keyword>
<sequence>MYKARHAWMFLLPTGILLTTFTLLPALAALGLSFTDYNVFMGTVDWVGLENFIRAFKDEEFWNALKNTAYYWILVTPALVVLPVFLAILVNQQLIGIKLFRLTYYFPALVSVVITAILWNWLFASDGIFNYLLSLIGINPIDWLTSRKFVMISLAIVTIWQGLGYYMLFYLAGLQSVPTDLYEAAELDGAGFWKKHIHITFPMLKPIIFFTAVISTMSAFKEFTLMLTMTDGGPIGASKTVVFIVFEKAFRQLEMGYASAISFILFIIILILTLLNKRTLDNPS</sequence>
<evidence type="ECO:0000313" key="9">
    <source>
        <dbReference type="EMBL" id="THE11816.1"/>
    </source>
</evidence>
<proteinExistence type="inferred from homology"/>
<dbReference type="InterPro" id="IPR035906">
    <property type="entry name" value="MetI-like_sf"/>
</dbReference>
<dbReference type="OrthoDB" id="9788108at2"/>
<feature type="transmembrane region" description="Helical" evidence="7">
    <location>
        <begin position="152"/>
        <end position="172"/>
    </location>
</feature>
<accession>A0A4S3PRD9</accession>
<keyword evidence="10" id="KW-1185">Reference proteome</keyword>
<dbReference type="GO" id="GO:0055085">
    <property type="term" value="P:transmembrane transport"/>
    <property type="evidence" value="ECO:0007669"/>
    <property type="project" value="InterPro"/>
</dbReference>
<comment type="similarity">
    <text evidence="7">Belongs to the binding-protein-dependent transport system permease family.</text>
</comment>
<dbReference type="PANTHER" id="PTHR30193:SF44">
    <property type="entry name" value="LACTOSE TRANSPORT SYSTEM PERMEASE PROTEIN LACF"/>
    <property type="match status" value="1"/>
</dbReference>
<dbReference type="CDD" id="cd06261">
    <property type="entry name" value="TM_PBP2"/>
    <property type="match status" value="1"/>
</dbReference>
<dbReference type="RefSeq" id="WP_136380151.1">
    <property type="nucleotide sequence ID" value="NZ_SLUB01000024.1"/>
</dbReference>
<organism evidence="9 10">
    <name type="scientific">Bacillus timonensis</name>
    <dbReference type="NCBI Taxonomy" id="1033734"/>
    <lineage>
        <taxon>Bacteria</taxon>
        <taxon>Bacillati</taxon>
        <taxon>Bacillota</taxon>
        <taxon>Bacilli</taxon>
        <taxon>Bacillales</taxon>
        <taxon>Bacillaceae</taxon>
        <taxon>Bacillus</taxon>
    </lineage>
</organism>
<feature type="transmembrane region" description="Helical" evidence="7">
    <location>
        <begin position="102"/>
        <end position="122"/>
    </location>
</feature>
<name>A0A4S3PRD9_9BACI</name>
<keyword evidence="4 7" id="KW-0812">Transmembrane</keyword>
<dbReference type="InterPro" id="IPR051393">
    <property type="entry name" value="ABC_transporter_permease"/>
</dbReference>
<evidence type="ECO:0000313" key="10">
    <source>
        <dbReference type="Proteomes" id="UP000306477"/>
    </source>
</evidence>
<evidence type="ECO:0000259" key="8">
    <source>
        <dbReference type="PROSITE" id="PS50928"/>
    </source>
</evidence>
<dbReference type="AlphaFoldDB" id="A0A4S3PRD9"/>
<evidence type="ECO:0000256" key="3">
    <source>
        <dbReference type="ARBA" id="ARBA00022475"/>
    </source>
</evidence>
<evidence type="ECO:0000256" key="4">
    <source>
        <dbReference type="ARBA" id="ARBA00022692"/>
    </source>
</evidence>
<dbReference type="EMBL" id="SLUB01000024">
    <property type="protein sequence ID" value="THE11816.1"/>
    <property type="molecule type" value="Genomic_DNA"/>
</dbReference>
<evidence type="ECO:0000256" key="6">
    <source>
        <dbReference type="ARBA" id="ARBA00023136"/>
    </source>
</evidence>
<feature type="transmembrane region" description="Helical" evidence="7">
    <location>
        <begin position="203"/>
        <end position="220"/>
    </location>
</feature>
<evidence type="ECO:0000256" key="2">
    <source>
        <dbReference type="ARBA" id="ARBA00022448"/>
    </source>
</evidence>
<comment type="caution">
    <text evidence="9">The sequence shown here is derived from an EMBL/GenBank/DDBJ whole genome shotgun (WGS) entry which is preliminary data.</text>
</comment>